<sequence>MVLFKEWIKLRGWLLLLLLGHAVFAAYLFLSLRHQFRVEHPEMLFYQAGRIGRLFYDDLRYLPLASGLLLGLAQFLPEMTKGRLRLALHLPVGLGRMILSHLAVGLGALGLLLGLDLVALGLSVGTFFPAPFVSSALTTALPWMLAGVAGYLGMALILLEPERRFQVVNALVAGGVVWLCHLSPRFGAYDHALPGLALLVALMVPAALLPARRFRDGGV</sequence>
<evidence type="ECO:0000313" key="3">
    <source>
        <dbReference type="Proteomes" id="UP000217076"/>
    </source>
</evidence>
<feature type="transmembrane region" description="Helical" evidence="1">
    <location>
        <begin position="12"/>
        <end position="30"/>
    </location>
</feature>
<reference evidence="3" key="1">
    <citation type="submission" date="2016-10" db="EMBL/GenBank/DDBJ databases">
        <authorList>
            <person name="Varghese N."/>
            <person name="Submissions S."/>
        </authorList>
    </citation>
    <scope>NUCLEOTIDE SEQUENCE [LARGE SCALE GENOMIC DNA]</scope>
    <source>
        <strain evidence="3">930I</strain>
    </source>
</reference>
<dbReference type="OrthoDB" id="5764958at2"/>
<feature type="transmembrane region" description="Helical" evidence="1">
    <location>
        <begin position="192"/>
        <end position="211"/>
    </location>
</feature>
<dbReference type="AlphaFoldDB" id="A0A1G7ZFM5"/>
<protein>
    <submittedName>
        <fullName evidence="2">Uncharacterized protein</fullName>
    </submittedName>
</protein>
<keyword evidence="1" id="KW-0812">Transmembrane</keyword>
<name>A0A1G7ZFM5_9PROT</name>
<feature type="transmembrane region" description="Helical" evidence="1">
    <location>
        <begin position="140"/>
        <end position="159"/>
    </location>
</feature>
<dbReference type="RefSeq" id="WP_092617711.1">
    <property type="nucleotide sequence ID" value="NZ_FNCV01000004.1"/>
</dbReference>
<gene>
    <name evidence="2" type="ORF">SAMN05421742_10481</name>
</gene>
<keyword evidence="1" id="KW-0472">Membrane</keyword>
<feature type="transmembrane region" description="Helical" evidence="1">
    <location>
        <begin position="98"/>
        <end position="120"/>
    </location>
</feature>
<evidence type="ECO:0000256" key="1">
    <source>
        <dbReference type="SAM" id="Phobius"/>
    </source>
</evidence>
<keyword evidence="3" id="KW-1185">Reference proteome</keyword>
<accession>A0A1G7ZFM5</accession>
<dbReference type="EMBL" id="FNCV01000004">
    <property type="protein sequence ID" value="SDH06890.1"/>
    <property type="molecule type" value="Genomic_DNA"/>
</dbReference>
<organism evidence="2 3">
    <name type="scientific">Roseospirillum parvum</name>
    <dbReference type="NCBI Taxonomy" id="83401"/>
    <lineage>
        <taxon>Bacteria</taxon>
        <taxon>Pseudomonadati</taxon>
        <taxon>Pseudomonadota</taxon>
        <taxon>Alphaproteobacteria</taxon>
        <taxon>Rhodospirillales</taxon>
        <taxon>Rhodospirillaceae</taxon>
        <taxon>Roseospirillum</taxon>
    </lineage>
</organism>
<keyword evidence="1" id="KW-1133">Transmembrane helix</keyword>
<dbReference type="Proteomes" id="UP000217076">
    <property type="component" value="Unassembled WGS sequence"/>
</dbReference>
<proteinExistence type="predicted"/>
<evidence type="ECO:0000313" key="2">
    <source>
        <dbReference type="EMBL" id="SDH06890.1"/>
    </source>
</evidence>
<feature type="transmembrane region" description="Helical" evidence="1">
    <location>
        <begin position="166"/>
        <end position="186"/>
    </location>
</feature>
<dbReference type="STRING" id="83401.SAMN05421742_10481"/>